<dbReference type="GeneID" id="5030335"/>
<organism evidence="2 3">
    <name type="scientific">Paramecium tetraurelia</name>
    <dbReference type="NCBI Taxonomy" id="5888"/>
    <lineage>
        <taxon>Eukaryota</taxon>
        <taxon>Sar</taxon>
        <taxon>Alveolata</taxon>
        <taxon>Ciliophora</taxon>
        <taxon>Intramacronucleata</taxon>
        <taxon>Oligohymenophorea</taxon>
        <taxon>Peniculida</taxon>
        <taxon>Parameciidae</taxon>
        <taxon>Paramecium</taxon>
    </lineage>
</organism>
<evidence type="ECO:0000256" key="1">
    <source>
        <dbReference type="SAM" id="MobiDB-lite"/>
    </source>
</evidence>
<dbReference type="RefSeq" id="XP_001444551.1">
    <property type="nucleotide sequence ID" value="XM_001444514.1"/>
</dbReference>
<dbReference type="AlphaFoldDB" id="A0D287"/>
<dbReference type="HOGENOM" id="CLU_867289_0_0_1"/>
<name>A0D287_PARTE</name>
<gene>
    <name evidence="2" type="ORF">GSPATT00012660001</name>
</gene>
<keyword evidence="3" id="KW-1185">Reference proteome</keyword>
<accession>A0D287</accession>
<evidence type="ECO:0000313" key="3">
    <source>
        <dbReference type="Proteomes" id="UP000000600"/>
    </source>
</evidence>
<reference evidence="2 3" key="1">
    <citation type="journal article" date="2006" name="Nature">
        <title>Global trends of whole-genome duplications revealed by the ciliate Paramecium tetraurelia.</title>
        <authorList>
            <consortium name="Genoscope"/>
            <person name="Aury J.-M."/>
            <person name="Jaillon O."/>
            <person name="Duret L."/>
            <person name="Noel B."/>
            <person name="Jubin C."/>
            <person name="Porcel B.M."/>
            <person name="Segurens B."/>
            <person name="Daubin V."/>
            <person name="Anthouard V."/>
            <person name="Aiach N."/>
            <person name="Arnaiz O."/>
            <person name="Billaut A."/>
            <person name="Beisson J."/>
            <person name="Blanc I."/>
            <person name="Bouhouche K."/>
            <person name="Camara F."/>
            <person name="Duharcourt S."/>
            <person name="Guigo R."/>
            <person name="Gogendeau D."/>
            <person name="Katinka M."/>
            <person name="Keller A.-M."/>
            <person name="Kissmehl R."/>
            <person name="Klotz C."/>
            <person name="Koll F."/>
            <person name="Le Moue A."/>
            <person name="Lepere C."/>
            <person name="Malinsky S."/>
            <person name="Nowacki M."/>
            <person name="Nowak J.K."/>
            <person name="Plattner H."/>
            <person name="Poulain J."/>
            <person name="Ruiz F."/>
            <person name="Serrano V."/>
            <person name="Zagulski M."/>
            <person name="Dessen P."/>
            <person name="Betermier M."/>
            <person name="Weissenbach J."/>
            <person name="Scarpelli C."/>
            <person name="Schachter V."/>
            <person name="Sperling L."/>
            <person name="Meyer E."/>
            <person name="Cohen J."/>
            <person name="Wincker P."/>
        </authorList>
    </citation>
    <scope>NUCLEOTIDE SEQUENCE [LARGE SCALE GENOMIC DNA]</scope>
    <source>
        <strain evidence="2 3">Stock d4-2</strain>
    </source>
</reference>
<dbReference type="InterPro" id="IPR053080">
    <property type="entry name" value="PP1_regulatory_subunit_27"/>
</dbReference>
<dbReference type="InParanoid" id="A0D287"/>
<evidence type="ECO:0000313" key="2">
    <source>
        <dbReference type="EMBL" id="CAK77154.1"/>
    </source>
</evidence>
<dbReference type="KEGG" id="ptm:GSPATT00012660001"/>
<dbReference type="EMBL" id="CT868263">
    <property type="protein sequence ID" value="CAK77154.1"/>
    <property type="molecule type" value="Genomic_DNA"/>
</dbReference>
<sequence length="321" mass="38445">MIKRNLKWKINSQRDSSKNKPKSISIESSPRNPIYLIRREVKSKNSQLKSNLTTYTKYVFHSNYISPVSSPNTSKIIRSDEQQIGQPNNICNQERKHSLSTLSTENRSFKNKFTTNNRQFQTESVQFLTQQLTEQNQDIHVDNQIQQNIDIDIECSHLDIQLRRISQICLFDDKKKKKLKQNMQNFEFKDHKKANSSIDQVIKLVRTIKQPSYRYEAQQRSSKIWLENVCFEPLELKQNYTDTQSQFKFYFSQYFDKNLKLHRIIEINNQLLQVMNDNQQIIQDIQEQRKAFFLNKIQKAENLFRFYHDIQTFGIQVKLFK</sequence>
<proteinExistence type="predicted"/>
<dbReference type="Proteomes" id="UP000000600">
    <property type="component" value="Unassembled WGS sequence"/>
</dbReference>
<dbReference type="PANTHER" id="PTHR46899">
    <property type="entry name" value="PROTEIN PHOSPHATASE 1 REGULATORY SUBUNIT 27"/>
    <property type="match status" value="1"/>
</dbReference>
<dbReference type="PANTHER" id="PTHR46899:SF3">
    <property type="entry name" value="PROTEIN PHOSPHATASE 1 REGULATORY SUBUNIT 27"/>
    <property type="match status" value="1"/>
</dbReference>
<protein>
    <submittedName>
        <fullName evidence="2">Uncharacterized protein</fullName>
    </submittedName>
</protein>
<feature type="region of interest" description="Disordered" evidence="1">
    <location>
        <begin position="1"/>
        <end position="28"/>
    </location>
</feature>